<feature type="binding site" evidence="9">
    <location>
        <position position="92"/>
    </location>
    <ligand>
        <name>NAD(+)</name>
        <dbReference type="ChEBI" id="CHEBI:57540"/>
    </ligand>
</feature>
<proteinExistence type="inferred from homology"/>
<feature type="active site" description="Proton acceptor" evidence="8">
    <location>
        <position position="175"/>
    </location>
</feature>
<dbReference type="InterPro" id="IPR022383">
    <property type="entry name" value="Lactate/malate_DH_C"/>
</dbReference>
<keyword evidence="15" id="KW-1185">Reference proteome</keyword>
<evidence type="ECO:0000313" key="15">
    <source>
        <dbReference type="Proteomes" id="UP000004671"/>
    </source>
</evidence>
<evidence type="ECO:0000256" key="9">
    <source>
        <dbReference type="PIRSR" id="PIRSR000102-3"/>
    </source>
</evidence>
<evidence type="ECO:0000256" key="3">
    <source>
        <dbReference type="ARBA" id="ARBA00012967"/>
    </source>
</evidence>
<dbReference type="Pfam" id="PF02866">
    <property type="entry name" value="Ldh_1_C"/>
    <property type="match status" value="1"/>
</dbReference>
<evidence type="ECO:0000256" key="8">
    <source>
        <dbReference type="PIRSR" id="PIRSR000102-1"/>
    </source>
</evidence>
<dbReference type="PROSITE" id="PS00064">
    <property type="entry name" value="L_LDH"/>
    <property type="match status" value="1"/>
</dbReference>
<dbReference type="KEGG" id="caby:Cabys_704"/>
<dbReference type="Gene3D" id="3.40.50.720">
    <property type="entry name" value="NAD(P)-binding Rossmann-like Domain"/>
    <property type="match status" value="1"/>
</dbReference>
<evidence type="ECO:0000256" key="10">
    <source>
        <dbReference type="RuleBase" id="RU003369"/>
    </source>
</evidence>
<feature type="binding site" evidence="9">
    <location>
        <position position="32"/>
    </location>
    <ligand>
        <name>NAD(+)</name>
        <dbReference type="ChEBI" id="CHEBI:57540"/>
    </ligand>
</feature>
<dbReference type="AlphaFoldDB" id="H1XU66"/>
<gene>
    <name evidence="13" type="ORF">Cabys_704</name>
    <name evidence="14" type="ORF">Calab_1942</name>
</gene>
<reference evidence="14 15" key="1">
    <citation type="submission" date="2011-09" db="EMBL/GenBank/DDBJ databases">
        <title>The permanent draft genome of Caldithrix abyssi DSM 13497.</title>
        <authorList>
            <consortium name="US DOE Joint Genome Institute (JGI-PGF)"/>
            <person name="Lucas S."/>
            <person name="Han J."/>
            <person name="Lapidus A."/>
            <person name="Bruce D."/>
            <person name="Goodwin L."/>
            <person name="Pitluck S."/>
            <person name="Peters L."/>
            <person name="Kyrpides N."/>
            <person name="Mavromatis K."/>
            <person name="Ivanova N."/>
            <person name="Mikhailova N."/>
            <person name="Chertkov O."/>
            <person name="Detter J.C."/>
            <person name="Tapia R."/>
            <person name="Han C."/>
            <person name="Land M."/>
            <person name="Hauser L."/>
            <person name="Markowitz V."/>
            <person name="Cheng J.-F."/>
            <person name="Hugenholtz P."/>
            <person name="Woyke T."/>
            <person name="Wu D."/>
            <person name="Spring S."/>
            <person name="Brambilla E."/>
            <person name="Klenk H.-P."/>
            <person name="Eisen J.A."/>
        </authorList>
    </citation>
    <scope>NUCLEOTIDE SEQUENCE [LARGE SCALE GENOMIC DNA]</scope>
    <source>
        <strain evidence="14 15">DSM 13497</strain>
    </source>
</reference>
<dbReference type="Pfam" id="PF00056">
    <property type="entry name" value="Ldh_1_N"/>
    <property type="match status" value="1"/>
</dbReference>
<dbReference type="PaxDb" id="880073-Calab_1942"/>
<dbReference type="GO" id="GO:0004459">
    <property type="term" value="F:L-lactate dehydrogenase (NAD+) activity"/>
    <property type="evidence" value="ECO:0007669"/>
    <property type="project" value="UniProtKB-UniRule"/>
</dbReference>
<dbReference type="InParanoid" id="H1XU66"/>
<dbReference type="InterPro" id="IPR001236">
    <property type="entry name" value="Lactate/malate_DH_N"/>
</dbReference>
<dbReference type="Proteomes" id="UP000004671">
    <property type="component" value="Chromosome"/>
</dbReference>
<evidence type="ECO:0000256" key="2">
    <source>
        <dbReference type="ARBA" id="ARBA00006054"/>
    </source>
</evidence>
<evidence type="ECO:0000256" key="1">
    <source>
        <dbReference type="ARBA" id="ARBA00004843"/>
    </source>
</evidence>
<sequence>MKIGIIGCGYVGSTVAYAVLFKKAATEIVLIDKNHQRAVAEAADISHAIPFSHAIDIYAGDYSDLKGAELVIIAAGVNQKPGETRLQLLGRNEAVLRQILPPLLENAPEAMILMTTNPVDVMTHLAAKLAEELGYNGHLVFGSGTTLDTARFRSLLSAKLGVAPQHVHGYVIGEHGDSEVLTWSIVDIGGLQLDDFVAAQKLTFTDADKEQIDEQVRRAAYVIIEGKGATYYGIGAAVANIVDVVAHGQKAILTICKPLKEVEGIADVTLSMPHLIHGKKRMMPLPLKLSQEERKALKQSASIIKKFLDDFKNGAS</sequence>
<dbReference type="SUPFAM" id="SSF56327">
    <property type="entry name" value="LDH C-terminal domain-like"/>
    <property type="match status" value="1"/>
</dbReference>
<dbReference type="HOGENOM" id="CLU_045401_1_1_0"/>
<comment type="catalytic activity">
    <reaction evidence="6">
        <text>(S)-lactate + NAD(+) = pyruvate + NADH + H(+)</text>
        <dbReference type="Rhea" id="RHEA:23444"/>
        <dbReference type="ChEBI" id="CHEBI:15361"/>
        <dbReference type="ChEBI" id="CHEBI:15378"/>
        <dbReference type="ChEBI" id="CHEBI:16651"/>
        <dbReference type="ChEBI" id="CHEBI:57540"/>
        <dbReference type="ChEBI" id="CHEBI:57945"/>
        <dbReference type="EC" id="1.1.1.27"/>
    </reaction>
</comment>
<reference evidence="13 16" key="2">
    <citation type="submission" date="2016-11" db="EMBL/GenBank/DDBJ databases">
        <title>Genomic analysis of Caldithrix abyssi and proposal of a novel bacterial phylum Caldithrichaeota.</title>
        <authorList>
            <person name="Kublanov I."/>
            <person name="Sigalova O."/>
            <person name="Gavrilov S."/>
            <person name="Lebedinsky A."/>
            <person name="Ivanova N."/>
            <person name="Daum C."/>
            <person name="Reddy T."/>
            <person name="Klenk H.P."/>
            <person name="Goker M."/>
            <person name="Reva O."/>
            <person name="Miroshnichenko M."/>
            <person name="Kyprides N."/>
            <person name="Woyke T."/>
            <person name="Gelfand M."/>
        </authorList>
    </citation>
    <scope>NUCLEOTIDE SEQUENCE [LARGE SCALE GENOMIC DNA]</scope>
    <source>
        <strain evidence="13 16">LF13</strain>
    </source>
</reference>
<comment type="pathway">
    <text evidence="1">Fermentation; pyruvate fermentation to lactate; (S)-lactate from pyruvate: step 1/1.</text>
</comment>
<dbReference type="PIRSF" id="PIRSF000102">
    <property type="entry name" value="Lac_mal_DH"/>
    <property type="match status" value="1"/>
</dbReference>
<evidence type="ECO:0000259" key="12">
    <source>
        <dbReference type="Pfam" id="PF02866"/>
    </source>
</evidence>
<feature type="domain" description="Lactate/malate dehydrogenase N-terminal" evidence="11">
    <location>
        <begin position="1"/>
        <end position="131"/>
    </location>
</feature>
<dbReference type="GO" id="GO:0005737">
    <property type="term" value="C:cytoplasm"/>
    <property type="evidence" value="ECO:0007669"/>
    <property type="project" value="UniProtKB-UniRule"/>
</dbReference>
<evidence type="ECO:0000313" key="13">
    <source>
        <dbReference type="EMBL" id="APF17455.1"/>
    </source>
</evidence>
<evidence type="ECO:0000256" key="4">
    <source>
        <dbReference type="ARBA" id="ARBA00023002"/>
    </source>
</evidence>
<feature type="domain" description="Lactate/malate dehydrogenase C-terminal" evidence="12">
    <location>
        <begin position="145"/>
        <end position="310"/>
    </location>
</feature>
<dbReference type="GO" id="GO:0006096">
    <property type="term" value="P:glycolytic process"/>
    <property type="evidence" value="ECO:0007669"/>
    <property type="project" value="UniProtKB-UniRule"/>
</dbReference>
<dbReference type="PANTHER" id="PTHR43128:SF16">
    <property type="entry name" value="L-LACTATE DEHYDROGENASE"/>
    <property type="match status" value="1"/>
</dbReference>
<dbReference type="FunCoup" id="H1XU66">
    <property type="interactions" value="499"/>
</dbReference>
<accession>H1XU66</accession>
<dbReference type="GO" id="GO:0006089">
    <property type="term" value="P:lactate metabolic process"/>
    <property type="evidence" value="ECO:0007669"/>
    <property type="project" value="TreeGrafter"/>
</dbReference>
<dbReference type="PANTHER" id="PTHR43128">
    <property type="entry name" value="L-2-HYDROXYCARBOXYLATE DEHYDROGENASE (NAD(P)(+))"/>
    <property type="match status" value="1"/>
</dbReference>
<dbReference type="InterPro" id="IPR001557">
    <property type="entry name" value="L-lactate/malate_DH"/>
</dbReference>
<dbReference type="PRINTS" id="PR00086">
    <property type="entry name" value="LLDHDRGNASE"/>
</dbReference>
<evidence type="ECO:0000313" key="14">
    <source>
        <dbReference type="EMBL" id="EHO41556.1"/>
    </source>
</evidence>
<dbReference type="InterPro" id="IPR015955">
    <property type="entry name" value="Lactate_DH/Glyco_Ohase_4_C"/>
</dbReference>
<dbReference type="SUPFAM" id="SSF51735">
    <property type="entry name" value="NAD(P)-binding Rossmann-fold domains"/>
    <property type="match status" value="1"/>
</dbReference>
<dbReference type="EC" id="1.1.1.27" evidence="3 7"/>
<keyword evidence="4 10" id="KW-0560">Oxidoreductase</keyword>
<dbReference type="STRING" id="880073.Cabys_704"/>
<feature type="binding site" evidence="9">
    <location>
        <begin position="7"/>
        <end position="12"/>
    </location>
    <ligand>
        <name>NAD(+)</name>
        <dbReference type="ChEBI" id="CHEBI:57540"/>
    </ligand>
</feature>
<dbReference type="InterPro" id="IPR018177">
    <property type="entry name" value="L-lactate_DH_AS"/>
</dbReference>
<dbReference type="InterPro" id="IPR011304">
    <property type="entry name" value="L-lactate_DH"/>
</dbReference>
<dbReference type="EMBL" id="CP018099">
    <property type="protein sequence ID" value="APF17455.1"/>
    <property type="molecule type" value="Genomic_DNA"/>
</dbReference>
<protein>
    <recommendedName>
        <fullName evidence="3 7">L-lactate dehydrogenase</fullName>
        <ecNumber evidence="3 7">1.1.1.27</ecNumber>
    </recommendedName>
</protein>
<dbReference type="EMBL" id="CM001402">
    <property type="protein sequence ID" value="EHO41556.1"/>
    <property type="molecule type" value="Genomic_DNA"/>
</dbReference>
<dbReference type="OrthoDB" id="9802969at2"/>
<keyword evidence="5 9" id="KW-0520">NAD</keyword>
<evidence type="ECO:0000313" key="16">
    <source>
        <dbReference type="Proteomes" id="UP000183868"/>
    </source>
</evidence>
<evidence type="ECO:0000259" key="11">
    <source>
        <dbReference type="Pfam" id="PF00056"/>
    </source>
</evidence>
<dbReference type="Gene3D" id="3.90.110.10">
    <property type="entry name" value="Lactate dehydrogenase/glycoside hydrolase, family 4, C-terminal"/>
    <property type="match status" value="1"/>
</dbReference>
<dbReference type="RefSeq" id="WP_006928715.1">
    <property type="nucleotide sequence ID" value="NZ_CM001402.1"/>
</dbReference>
<dbReference type="Proteomes" id="UP000183868">
    <property type="component" value="Chromosome"/>
</dbReference>
<evidence type="ECO:0000256" key="7">
    <source>
        <dbReference type="NCBIfam" id="TIGR01771"/>
    </source>
</evidence>
<organism evidence="14 15">
    <name type="scientific">Caldithrix abyssi DSM 13497</name>
    <dbReference type="NCBI Taxonomy" id="880073"/>
    <lineage>
        <taxon>Bacteria</taxon>
        <taxon>Pseudomonadati</taxon>
        <taxon>Calditrichota</taxon>
        <taxon>Calditrichia</taxon>
        <taxon>Calditrichales</taxon>
        <taxon>Calditrichaceae</taxon>
        <taxon>Caldithrix</taxon>
    </lineage>
</organism>
<evidence type="ECO:0000256" key="6">
    <source>
        <dbReference type="ARBA" id="ARBA00049258"/>
    </source>
</evidence>
<evidence type="ECO:0000256" key="5">
    <source>
        <dbReference type="ARBA" id="ARBA00023027"/>
    </source>
</evidence>
<name>H1XU66_CALAY</name>
<dbReference type="UniPathway" id="UPA00554">
    <property type="reaction ID" value="UER00611"/>
</dbReference>
<comment type="similarity">
    <text evidence="2">Belongs to the LDH/MDH superfamily. LDH family.</text>
</comment>
<dbReference type="eggNOG" id="COG0039">
    <property type="taxonomic scope" value="Bacteria"/>
</dbReference>
<dbReference type="InterPro" id="IPR036291">
    <property type="entry name" value="NAD(P)-bd_dom_sf"/>
</dbReference>
<dbReference type="NCBIfam" id="TIGR01771">
    <property type="entry name" value="L-LDH-NAD"/>
    <property type="match status" value="1"/>
</dbReference>